<reference evidence="4" key="2">
    <citation type="submission" date="2015-06" db="UniProtKB">
        <authorList>
            <consortium name="EnsemblMetazoa"/>
        </authorList>
    </citation>
    <scope>IDENTIFICATION</scope>
</reference>
<dbReference type="InterPro" id="IPR025714">
    <property type="entry name" value="Methyltranfer_dom"/>
</dbReference>
<accession>T1L0M9</accession>
<dbReference type="eggNOG" id="KOG3010">
    <property type="taxonomic scope" value="Eukaryota"/>
</dbReference>
<dbReference type="InterPro" id="IPR029063">
    <property type="entry name" value="SAM-dependent_MTases_sf"/>
</dbReference>
<dbReference type="OrthoDB" id="506498at2759"/>
<reference evidence="5" key="1">
    <citation type="submission" date="2011-08" db="EMBL/GenBank/DDBJ databases">
        <authorList>
            <person name="Rombauts S."/>
        </authorList>
    </citation>
    <scope>NUCLEOTIDE SEQUENCE</scope>
    <source>
        <strain evidence="5">London</strain>
    </source>
</reference>
<dbReference type="CDD" id="cd02440">
    <property type="entry name" value="AdoMet_MTases"/>
    <property type="match status" value="1"/>
</dbReference>
<keyword evidence="1" id="KW-0489">Methyltransferase</keyword>
<dbReference type="Proteomes" id="UP000015104">
    <property type="component" value="Unassembled WGS sequence"/>
</dbReference>
<evidence type="ECO:0000256" key="1">
    <source>
        <dbReference type="ARBA" id="ARBA00022603"/>
    </source>
</evidence>
<dbReference type="STRING" id="32264.T1L0M9"/>
<dbReference type="HOGENOM" id="CLU_049344_5_2_1"/>
<evidence type="ECO:0000256" key="2">
    <source>
        <dbReference type="ARBA" id="ARBA00022679"/>
    </source>
</evidence>
<feature type="domain" description="Methyltransferase" evidence="3">
    <location>
        <begin position="47"/>
        <end position="157"/>
    </location>
</feature>
<protein>
    <recommendedName>
        <fullName evidence="3">Methyltransferase domain-containing protein</fullName>
    </recommendedName>
</protein>
<dbReference type="EnsemblMetazoa" id="tetur30g01300.1">
    <property type="protein sequence ID" value="tetur30g01300.1"/>
    <property type="gene ID" value="tetur30g01300"/>
</dbReference>
<dbReference type="SUPFAM" id="SSF53335">
    <property type="entry name" value="S-adenosyl-L-methionine-dependent methyltransferases"/>
    <property type="match status" value="1"/>
</dbReference>
<sequence>MTNRQYDSSQVASIYIEVRPTPSHELINSIIKQLSKHCPPNSNNKWSRAVDVGCGSGQATFKLADYFDQVIGYDISVPQIKEAIERNKFDNVTFKISPGEEIDLEDNSVQLITVCEALHFFNIDKFNSKVDSLLSKNGLFATIGYYPVPKCIRLDDTTVNLDRISNIFERTFQLWQDHGYPVQVFVERVLNKYRGLNLPFDKVCYEDTFVTTLRRPATYLIDLINSLGTSELFRSKYPEKDEILMNGIKKDLHEIFGTNDLSSVEIEASFEYFVICFKK</sequence>
<keyword evidence="5" id="KW-1185">Reference proteome</keyword>
<dbReference type="InterPro" id="IPR051052">
    <property type="entry name" value="Diverse_substrate_MTase"/>
</dbReference>
<dbReference type="Gene3D" id="3.40.50.150">
    <property type="entry name" value="Vaccinia Virus protein VP39"/>
    <property type="match status" value="1"/>
</dbReference>
<proteinExistence type="predicted"/>
<dbReference type="GO" id="GO:0032259">
    <property type="term" value="P:methylation"/>
    <property type="evidence" value="ECO:0007669"/>
    <property type="project" value="UniProtKB-KW"/>
</dbReference>
<dbReference type="OMA" id="TIGYYPV"/>
<dbReference type="KEGG" id="tut:107369101"/>
<evidence type="ECO:0000259" key="3">
    <source>
        <dbReference type="Pfam" id="PF13847"/>
    </source>
</evidence>
<name>T1L0M9_TETUR</name>
<dbReference type="PANTHER" id="PTHR44942:SF4">
    <property type="entry name" value="METHYLTRANSFERASE TYPE 11 DOMAIN-CONTAINING PROTEIN"/>
    <property type="match status" value="1"/>
</dbReference>
<dbReference type="AlphaFoldDB" id="T1L0M9"/>
<dbReference type="Pfam" id="PF13847">
    <property type="entry name" value="Methyltransf_31"/>
    <property type="match status" value="1"/>
</dbReference>
<keyword evidence="2" id="KW-0808">Transferase</keyword>
<organism evidence="4 5">
    <name type="scientific">Tetranychus urticae</name>
    <name type="common">Two-spotted spider mite</name>
    <dbReference type="NCBI Taxonomy" id="32264"/>
    <lineage>
        <taxon>Eukaryota</taxon>
        <taxon>Metazoa</taxon>
        <taxon>Ecdysozoa</taxon>
        <taxon>Arthropoda</taxon>
        <taxon>Chelicerata</taxon>
        <taxon>Arachnida</taxon>
        <taxon>Acari</taxon>
        <taxon>Acariformes</taxon>
        <taxon>Trombidiformes</taxon>
        <taxon>Prostigmata</taxon>
        <taxon>Eleutherengona</taxon>
        <taxon>Raphignathae</taxon>
        <taxon>Tetranychoidea</taxon>
        <taxon>Tetranychidae</taxon>
        <taxon>Tetranychus</taxon>
    </lineage>
</organism>
<gene>
    <name evidence="4" type="primary">107369101</name>
</gene>
<dbReference type="GO" id="GO:0008168">
    <property type="term" value="F:methyltransferase activity"/>
    <property type="evidence" value="ECO:0007669"/>
    <property type="project" value="UniProtKB-KW"/>
</dbReference>
<dbReference type="PANTHER" id="PTHR44942">
    <property type="entry name" value="METHYLTRANSF_11 DOMAIN-CONTAINING PROTEIN"/>
    <property type="match status" value="1"/>
</dbReference>
<dbReference type="EMBL" id="CAEY01000867">
    <property type="status" value="NOT_ANNOTATED_CDS"/>
    <property type="molecule type" value="Genomic_DNA"/>
</dbReference>
<evidence type="ECO:0000313" key="4">
    <source>
        <dbReference type="EnsemblMetazoa" id="tetur30g01300.1"/>
    </source>
</evidence>
<evidence type="ECO:0000313" key="5">
    <source>
        <dbReference type="Proteomes" id="UP000015104"/>
    </source>
</evidence>